<feature type="domain" description="Ribophorin II C-terminal" evidence="7">
    <location>
        <begin position="914"/>
        <end position="1011"/>
    </location>
</feature>
<keyword evidence="5" id="KW-0812">Transmembrane</keyword>
<dbReference type="PANTHER" id="PTHR11010">
    <property type="entry name" value="PROTEASE S28 PRO-X CARBOXYPEPTIDASE-RELATED"/>
    <property type="match status" value="1"/>
</dbReference>
<evidence type="ECO:0000256" key="3">
    <source>
        <dbReference type="ARBA" id="ARBA00022801"/>
    </source>
</evidence>
<dbReference type="InterPro" id="IPR055374">
    <property type="entry name" value="Ribophorin_II_3rd"/>
</dbReference>
<evidence type="ECO:0008006" key="10">
    <source>
        <dbReference type="Google" id="ProtNLM"/>
    </source>
</evidence>
<keyword evidence="5" id="KW-0472">Membrane</keyword>
<gene>
    <name evidence="8" type="ORF">PHYPSEUDO_004587</name>
</gene>
<name>A0A8T1WCU4_9STRA</name>
<keyword evidence="5" id="KW-1133">Transmembrane helix</keyword>
<evidence type="ECO:0000256" key="2">
    <source>
        <dbReference type="ARBA" id="ARBA00022729"/>
    </source>
</evidence>
<keyword evidence="2" id="KW-0732">Signal</keyword>
<keyword evidence="1" id="KW-0645">Protease</keyword>
<dbReference type="FunFam" id="1.20.120.980:FF:000007">
    <property type="entry name" value="Predicted protein"/>
    <property type="match status" value="1"/>
</dbReference>
<keyword evidence="9" id="KW-1185">Reference proteome</keyword>
<dbReference type="Proteomes" id="UP000694044">
    <property type="component" value="Unassembled WGS sequence"/>
</dbReference>
<feature type="transmembrane region" description="Helical" evidence="5">
    <location>
        <begin position="985"/>
        <end position="1006"/>
    </location>
</feature>
<feature type="transmembrane region" description="Helical" evidence="5">
    <location>
        <begin position="921"/>
        <end position="945"/>
    </location>
</feature>
<dbReference type="GO" id="GO:0070008">
    <property type="term" value="F:serine-type exopeptidase activity"/>
    <property type="evidence" value="ECO:0007669"/>
    <property type="project" value="InterPro"/>
</dbReference>
<accession>A0A8T1WCU4</accession>
<dbReference type="GO" id="GO:0008239">
    <property type="term" value="F:dipeptidyl-peptidase activity"/>
    <property type="evidence" value="ECO:0007669"/>
    <property type="project" value="TreeGrafter"/>
</dbReference>
<dbReference type="Pfam" id="PF25147">
    <property type="entry name" value="Ribophorin_II_C"/>
    <property type="match status" value="1"/>
</dbReference>
<dbReference type="GO" id="GO:0006508">
    <property type="term" value="P:proteolysis"/>
    <property type="evidence" value="ECO:0007669"/>
    <property type="project" value="UniProtKB-KW"/>
</dbReference>
<evidence type="ECO:0000259" key="6">
    <source>
        <dbReference type="Pfam" id="PF23860"/>
    </source>
</evidence>
<dbReference type="OrthoDB" id="2130629at2759"/>
<feature type="transmembrane region" description="Helical" evidence="5">
    <location>
        <begin position="957"/>
        <end position="979"/>
    </location>
</feature>
<dbReference type="AlphaFoldDB" id="A0A8T1WCU4"/>
<evidence type="ECO:0000313" key="9">
    <source>
        <dbReference type="Proteomes" id="UP000694044"/>
    </source>
</evidence>
<feature type="domain" description="Ribophorin II third" evidence="6">
    <location>
        <begin position="764"/>
        <end position="876"/>
    </location>
</feature>
<feature type="transmembrane region" description="Helical" evidence="5">
    <location>
        <begin position="70"/>
        <end position="91"/>
    </location>
</feature>
<evidence type="ECO:0000313" key="8">
    <source>
        <dbReference type="EMBL" id="KAG7391517.1"/>
    </source>
</evidence>
<proteinExistence type="predicted"/>
<dbReference type="InterPro" id="IPR008758">
    <property type="entry name" value="Peptidase_S28"/>
</dbReference>
<protein>
    <recommendedName>
        <fullName evidence="10">Lysosomal Pro-X carboxypeptidase</fullName>
    </recommendedName>
</protein>
<dbReference type="Pfam" id="PF23860">
    <property type="entry name" value="Ribophorin_II_3rd"/>
    <property type="match status" value="1"/>
</dbReference>
<organism evidence="8 9">
    <name type="scientific">Phytophthora pseudosyringae</name>
    <dbReference type="NCBI Taxonomy" id="221518"/>
    <lineage>
        <taxon>Eukaryota</taxon>
        <taxon>Sar</taxon>
        <taxon>Stramenopiles</taxon>
        <taxon>Oomycota</taxon>
        <taxon>Peronosporomycetes</taxon>
        <taxon>Peronosporales</taxon>
        <taxon>Peronosporaceae</taxon>
        <taxon>Phytophthora</taxon>
    </lineage>
</organism>
<comment type="caution">
    <text evidence="8">The sequence shown here is derived from an EMBL/GenBank/DDBJ whole genome shotgun (WGS) entry which is preliminary data.</text>
</comment>
<dbReference type="EMBL" id="JAGDFM010000020">
    <property type="protein sequence ID" value="KAG7391517.1"/>
    <property type="molecule type" value="Genomic_DNA"/>
</dbReference>
<evidence type="ECO:0000256" key="1">
    <source>
        <dbReference type="ARBA" id="ARBA00022670"/>
    </source>
</evidence>
<evidence type="ECO:0000256" key="5">
    <source>
        <dbReference type="SAM" id="Phobius"/>
    </source>
</evidence>
<keyword evidence="3" id="KW-0378">Hydrolase</keyword>
<dbReference type="InterPro" id="IPR056790">
    <property type="entry name" value="Ribophorin_II_C"/>
</dbReference>
<evidence type="ECO:0000256" key="4">
    <source>
        <dbReference type="ARBA" id="ARBA00023180"/>
    </source>
</evidence>
<reference evidence="8" key="1">
    <citation type="submission" date="2021-02" db="EMBL/GenBank/DDBJ databases">
        <authorList>
            <person name="Palmer J.M."/>
        </authorList>
    </citation>
    <scope>NUCLEOTIDE SEQUENCE</scope>
    <source>
        <strain evidence="8">SCRP734</strain>
    </source>
</reference>
<sequence length="1021" mass="111419">MVSRERNAGGAEARSNAGSVRLGEARPLLARSVGSSAGSATSSRRVRINRWHSLNAPQYYESIYNTLLNYAPASVVAFGGLSLLIGVFVLIHTQHLVATTGLPRSSLGTTSPVARPVAPPIRADASNCSELWIEQRIDHFSWLAAEAVDPTDANAAPSGLPATYKQRYLLSTQFWDPKDKKAPVFFYTGNEGDVTLYANHTGLIWENARTFKALVVFAEHRYYGKSFPFGDKYMDHLAFLTHDQALADYAELIYQLQQKYDAFNHPVIAFGGSYGGMLSAWFRMKYPSIIAGAIAASAPIYGFGGFPAFDGQKYWQVVTRDASPTAGSAKNCVPNAQKSWAQIFELAKTESGRAILSSLFRLCEPLTREEQGEDLAMSVLFAFDTLAMGDFPYPSSYLTGGAVNLPAWPVREACSHLAGDFPQSSLRQEGPNTTLLEALRDAANVFHNATEDLMCFKIPTLWDYDGIWDYQYCTEMLPQETYFSTNGETDMFWSRNTTFQDIRAHCQRAWHTTPDPDGIRVSYGDEMLRSASNIVFSNGGLDPWSSAGVLHAPKEAKVTVVEIAEGAHHLDLFFSHPKDPPSVVAARKTEVKMIHKWIDEFVAYKNACAHHILACAATRSILKERGLTMAISSRLLAACGAALLLLSLSVDAALNVNMKLASSRVALTADALEVAVVVTPKQPKLKQLTLETLVDTSGAAVLSGLTLKGDGSKFATTLAGGDKLQAGMYKLKVLAVDEETKQSAYEVLQLKVTTPVQVASAKANGKTLKLGDKLSGQNFNAAAEDTLKVEVKLQQAHDKTPVVAHQAFLHFTHATEKTDTYFVLTADAGLTHSTTLQFAALSKKFGYSSGKHHVELILGASTFEKAIVWDLGNVELQLGAAPPEMPSALYKKPLLHESDTTLKALPEIEHVMHEQDPRPPVAVSLAFMGAVLAPLAFFLVFVARLGLNVKRLFEGSVFVFGCVFLASLGGILALFGFYWLELTMFRTLGYLSVLGSVNLWSGHLTLKRLAESPAKKTTKVE</sequence>
<evidence type="ECO:0000259" key="7">
    <source>
        <dbReference type="Pfam" id="PF25147"/>
    </source>
</evidence>
<dbReference type="Pfam" id="PF05577">
    <property type="entry name" value="Peptidase_S28"/>
    <property type="match status" value="1"/>
</dbReference>
<keyword evidence="4" id="KW-0325">Glycoprotein</keyword>
<dbReference type="PANTHER" id="PTHR11010:SF38">
    <property type="entry name" value="LYSOSOMAL PRO-X CARBOXYPEPTIDASE"/>
    <property type="match status" value="1"/>
</dbReference>